<accession>C7GDY4</accession>
<evidence type="ECO:0000313" key="3">
    <source>
        <dbReference type="Proteomes" id="UP000004828"/>
    </source>
</evidence>
<dbReference type="HOGENOM" id="CLU_202601_0_0_9"/>
<keyword evidence="1" id="KW-0812">Transmembrane</keyword>
<evidence type="ECO:0000256" key="1">
    <source>
        <dbReference type="SAM" id="Phobius"/>
    </source>
</evidence>
<protein>
    <submittedName>
        <fullName evidence="2">Uncharacterized protein</fullName>
    </submittedName>
</protein>
<keyword evidence="1" id="KW-0472">Membrane</keyword>
<feature type="transmembrane region" description="Helical" evidence="1">
    <location>
        <begin position="32"/>
        <end position="63"/>
    </location>
</feature>
<gene>
    <name evidence="2" type="ORF">ROSINTL182_08136</name>
</gene>
<keyword evidence="1" id="KW-1133">Transmembrane helix</keyword>
<dbReference type="AlphaFoldDB" id="C7GDY4"/>
<dbReference type="Proteomes" id="UP000004828">
    <property type="component" value="Unassembled WGS sequence"/>
</dbReference>
<name>C7GDY4_9FIRM</name>
<proteinExistence type="predicted"/>
<reference evidence="2 3" key="1">
    <citation type="submission" date="2009-08" db="EMBL/GenBank/DDBJ databases">
        <authorList>
            <person name="Weinstock G."/>
            <person name="Sodergren E."/>
            <person name="Clifton S."/>
            <person name="Fulton L."/>
            <person name="Fulton B."/>
            <person name="Courtney L."/>
            <person name="Fronick C."/>
            <person name="Harrison M."/>
            <person name="Strong C."/>
            <person name="Farmer C."/>
            <person name="Delahaunty K."/>
            <person name="Markovic C."/>
            <person name="Hall O."/>
            <person name="Minx P."/>
            <person name="Tomlinson C."/>
            <person name="Mitreva M."/>
            <person name="Nelson J."/>
            <person name="Hou S."/>
            <person name="Wollam A."/>
            <person name="Pepin K.H."/>
            <person name="Johnson M."/>
            <person name="Bhonagiri V."/>
            <person name="Nash W.E."/>
            <person name="Warren W."/>
            <person name="Chinwalla A."/>
            <person name="Mardis E.R."/>
            <person name="Wilson R.K."/>
        </authorList>
    </citation>
    <scope>NUCLEOTIDE SEQUENCE [LARGE SCALE GENOMIC DNA]</scope>
    <source>
        <strain evidence="2 3">L1-82</strain>
    </source>
</reference>
<organism evidence="2 3">
    <name type="scientific">Roseburia intestinalis L1-82</name>
    <dbReference type="NCBI Taxonomy" id="536231"/>
    <lineage>
        <taxon>Bacteria</taxon>
        <taxon>Bacillati</taxon>
        <taxon>Bacillota</taxon>
        <taxon>Clostridia</taxon>
        <taxon>Lachnospirales</taxon>
        <taxon>Lachnospiraceae</taxon>
        <taxon>Roseburia</taxon>
    </lineage>
</organism>
<comment type="caution">
    <text evidence="2">The sequence shown here is derived from an EMBL/GenBank/DDBJ whole genome shotgun (WGS) entry which is preliminary data.</text>
</comment>
<sequence>MCWGTWVQTRTDRLDLCKIHIEMERNMTETGLWIFLICLLVVVIIATVVAVVSAVSGATAAIVDDEESEEE</sequence>
<dbReference type="EMBL" id="ABYJ02000159">
    <property type="protein sequence ID" value="EEV00011.1"/>
    <property type="molecule type" value="Genomic_DNA"/>
</dbReference>
<evidence type="ECO:0000313" key="2">
    <source>
        <dbReference type="EMBL" id="EEV00011.1"/>
    </source>
</evidence>